<comment type="caution">
    <text evidence="9">The sequence shown here is derived from an EMBL/GenBank/DDBJ whole genome shotgun (WGS) entry which is preliminary data.</text>
</comment>
<keyword evidence="10" id="KW-1185">Reference proteome</keyword>
<comment type="similarity">
    <text evidence="7">Belongs to the binding-protein-dependent transport system permease family.</text>
</comment>
<evidence type="ECO:0000259" key="8">
    <source>
        <dbReference type="PROSITE" id="PS50928"/>
    </source>
</evidence>
<sequence>MGLVNSQTKQSDPIANITIEKKPTVFNTFKRDYQLWLMILPAIIVVIIFNYIPMYGVQLAFREYDFTKGLTGGEWVGLQYFKQFIESHMFSDLMRNTIFISLATIILGFPAPIILALLINQIKWKRGKRILQTTVYLPHFISIVVLVGLLNVLLSPNTGIIGHLINALGFKDVNLLASTNTFVPVYVLSDIWQHVGWNSIIYLAALSSVDPQLYDSAKIDGANRWQIIRNVEIPAIIPTIIILLILNMGTIISTGFEKIFLMQNPLNLPVSEVIETYVYKIGIISNQFSYAAAIGLFNTLINFALLLTMNYIAKRFSNISLW</sequence>
<keyword evidence="2 7" id="KW-0813">Transport</keyword>
<keyword evidence="6 7" id="KW-0472">Membrane</keyword>
<evidence type="ECO:0000256" key="2">
    <source>
        <dbReference type="ARBA" id="ARBA00022448"/>
    </source>
</evidence>
<dbReference type="CDD" id="cd06261">
    <property type="entry name" value="TM_PBP2"/>
    <property type="match status" value="1"/>
</dbReference>
<feature type="transmembrane region" description="Helical" evidence="7">
    <location>
        <begin position="195"/>
        <end position="214"/>
    </location>
</feature>
<evidence type="ECO:0000256" key="3">
    <source>
        <dbReference type="ARBA" id="ARBA00022475"/>
    </source>
</evidence>
<dbReference type="Proteomes" id="UP001234495">
    <property type="component" value="Unassembled WGS sequence"/>
</dbReference>
<dbReference type="PANTHER" id="PTHR43227:SF11">
    <property type="entry name" value="BLL4140 PROTEIN"/>
    <property type="match status" value="1"/>
</dbReference>
<dbReference type="PANTHER" id="PTHR43227">
    <property type="entry name" value="BLL4140 PROTEIN"/>
    <property type="match status" value="1"/>
</dbReference>
<comment type="subcellular location">
    <subcellularLocation>
        <location evidence="1 7">Cell membrane</location>
        <topology evidence="1 7">Multi-pass membrane protein</topology>
    </subcellularLocation>
</comment>
<feature type="transmembrane region" description="Helical" evidence="7">
    <location>
        <begin position="35"/>
        <end position="52"/>
    </location>
</feature>
<dbReference type="InterPro" id="IPR050809">
    <property type="entry name" value="UgpAE/MalFG_permease"/>
</dbReference>
<organism evidence="9 10">
    <name type="scientific">Metabacillus malikii</name>
    <dbReference type="NCBI Taxonomy" id="1504265"/>
    <lineage>
        <taxon>Bacteria</taxon>
        <taxon>Bacillati</taxon>
        <taxon>Bacillota</taxon>
        <taxon>Bacilli</taxon>
        <taxon>Bacillales</taxon>
        <taxon>Bacillaceae</taxon>
        <taxon>Metabacillus</taxon>
    </lineage>
</organism>
<dbReference type="InterPro" id="IPR000515">
    <property type="entry name" value="MetI-like"/>
</dbReference>
<dbReference type="EMBL" id="JAUSUD010000010">
    <property type="protein sequence ID" value="MDQ0231202.1"/>
    <property type="molecule type" value="Genomic_DNA"/>
</dbReference>
<feature type="transmembrane region" description="Helical" evidence="7">
    <location>
        <begin position="235"/>
        <end position="256"/>
    </location>
</feature>
<feature type="transmembrane region" description="Helical" evidence="7">
    <location>
        <begin position="98"/>
        <end position="118"/>
    </location>
</feature>
<feature type="transmembrane region" description="Helical" evidence="7">
    <location>
        <begin position="288"/>
        <end position="313"/>
    </location>
</feature>
<keyword evidence="4 7" id="KW-0812">Transmembrane</keyword>
<dbReference type="SUPFAM" id="SSF161098">
    <property type="entry name" value="MetI-like"/>
    <property type="match status" value="1"/>
</dbReference>
<protein>
    <submittedName>
        <fullName evidence="9">Aldouronate transport system permease protein</fullName>
    </submittedName>
</protein>
<evidence type="ECO:0000256" key="1">
    <source>
        <dbReference type="ARBA" id="ARBA00004651"/>
    </source>
</evidence>
<evidence type="ECO:0000256" key="7">
    <source>
        <dbReference type="RuleBase" id="RU363032"/>
    </source>
</evidence>
<feature type="domain" description="ABC transmembrane type-1" evidence="8">
    <location>
        <begin position="94"/>
        <end position="309"/>
    </location>
</feature>
<evidence type="ECO:0000256" key="4">
    <source>
        <dbReference type="ARBA" id="ARBA00022692"/>
    </source>
</evidence>
<dbReference type="Gene3D" id="1.10.3720.10">
    <property type="entry name" value="MetI-like"/>
    <property type="match status" value="1"/>
</dbReference>
<evidence type="ECO:0000256" key="5">
    <source>
        <dbReference type="ARBA" id="ARBA00022989"/>
    </source>
</evidence>
<proteinExistence type="inferred from homology"/>
<evidence type="ECO:0000313" key="10">
    <source>
        <dbReference type="Proteomes" id="UP001234495"/>
    </source>
</evidence>
<reference evidence="9 10" key="1">
    <citation type="submission" date="2023-07" db="EMBL/GenBank/DDBJ databases">
        <title>Genomic Encyclopedia of Type Strains, Phase IV (KMG-IV): sequencing the most valuable type-strain genomes for metagenomic binning, comparative biology and taxonomic classification.</title>
        <authorList>
            <person name="Goeker M."/>
        </authorList>
    </citation>
    <scope>NUCLEOTIDE SEQUENCE [LARGE SCALE GENOMIC DNA]</scope>
    <source>
        <strain evidence="9 10">DSM 29005</strain>
    </source>
</reference>
<dbReference type="Pfam" id="PF00528">
    <property type="entry name" value="BPD_transp_1"/>
    <property type="match status" value="1"/>
</dbReference>
<evidence type="ECO:0000313" key="9">
    <source>
        <dbReference type="EMBL" id="MDQ0231202.1"/>
    </source>
</evidence>
<keyword evidence="3" id="KW-1003">Cell membrane</keyword>
<name>A0ABT9ZHC4_9BACI</name>
<keyword evidence="5 7" id="KW-1133">Transmembrane helix</keyword>
<gene>
    <name evidence="9" type="ORF">J2S19_002464</name>
</gene>
<evidence type="ECO:0000256" key="6">
    <source>
        <dbReference type="ARBA" id="ARBA00023136"/>
    </source>
</evidence>
<accession>A0ABT9ZHC4</accession>
<dbReference type="InterPro" id="IPR035906">
    <property type="entry name" value="MetI-like_sf"/>
</dbReference>
<feature type="transmembrane region" description="Helical" evidence="7">
    <location>
        <begin position="130"/>
        <end position="154"/>
    </location>
</feature>
<dbReference type="PROSITE" id="PS50928">
    <property type="entry name" value="ABC_TM1"/>
    <property type="match status" value="1"/>
</dbReference>